<dbReference type="Gene3D" id="3.40.50.1820">
    <property type="entry name" value="alpha/beta hydrolase"/>
    <property type="match status" value="1"/>
</dbReference>
<evidence type="ECO:0000313" key="5">
    <source>
        <dbReference type="Proteomes" id="UP000054051"/>
    </source>
</evidence>
<name>G2JBL1_9BURK</name>
<dbReference type="GO" id="GO:0106435">
    <property type="term" value="F:carboxylesterase activity"/>
    <property type="evidence" value="ECO:0007669"/>
    <property type="project" value="UniProtKB-EC"/>
</dbReference>
<dbReference type="InterPro" id="IPR029058">
    <property type="entry name" value="AB_hydrolase_fold"/>
</dbReference>
<accession>G2JBL1</accession>
<dbReference type="Proteomes" id="UP000054051">
    <property type="component" value="Unassembled WGS sequence"/>
</dbReference>
<dbReference type="RefSeq" id="WP_006683229.1">
    <property type="nucleotide sequence ID" value="NZ_CAFB01000069.1"/>
</dbReference>
<dbReference type="SUPFAM" id="SSF53474">
    <property type="entry name" value="alpha/beta-Hydrolases"/>
    <property type="match status" value="1"/>
</dbReference>
<sequence>MTNIDYLPCVEIETEPDAPATASLIGLHGLGADGHDLAHLARALAIQRTIRWLFPHAPVRPVSLHGGVPMRSWYDIHGLDSGSQEDEAGLRTAAQHIEQLIQREIDRGIPSEQIFLCGFSQGGALALYTGLRFAKPLSGILALSTYLPMADQLASEASAANRHIPIFMAHGDQDTVLSLEMGEGSKDRLQALGYAVDFHRYAMAHRICTQEIADMGAWIQRLI</sequence>
<evidence type="ECO:0000256" key="2">
    <source>
        <dbReference type="ARBA" id="ARBA00022801"/>
    </source>
</evidence>
<dbReference type="InterPro" id="IPR003140">
    <property type="entry name" value="PLipase/COase/thioEstase"/>
</dbReference>
<evidence type="ECO:0000256" key="1">
    <source>
        <dbReference type="ARBA" id="ARBA00006499"/>
    </source>
</evidence>
<organism evidence="4 5">
    <name type="scientific">Candidatus Glomeribacter gigasporarum BEG34</name>
    <dbReference type="NCBI Taxonomy" id="1070319"/>
    <lineage>
        <taxon>Bacteria</taxon>
        <taxon>Pseudomonadati</taxon>
        <taxon>Pseudomonadota</taxon>
        <taxon>Betaproteobacteria</taxon>
        <taxon>Burkholderiales</taxon>
        <taxon>Burkholderiaceae</taxon>
        <taxon>Candidatus Glomeribacter</taxon>
    </lineage>
</organism>
<dbReference type="PANTHER" id="PTHR10655">
    <property type="entry name" value="LYSOPHOSPHOLIPASE-RELATED"/>
    <property type="match status" value="1"/>
</dbReference>
<reference evidence="4 5" key="1">
    <citation type="submission" date="2011-08" db="EMBL/GenBank/DDBJ databases">
        <title>The genome of the obligate endobacterium of an arbuscular mycorrhizal fungus reveals an interphylum network of nutritional interactions.</title>
        <authorList>
            <person name="Ghignone S."/>
            <person name="Salvioli A."/>
            <person name="Anca I."/>
            <person name="Lumini E."/>
            <person name="Ortu G."/>
            <person name="Petiti L."/>
            <person name="Cruveiller S."/>
            <person name="Bianciotto V."/>
            <person name="Piffanelli P."/>
            <person name="Lanfranco L."/>
            <person name="Bonfante P."/>
        </authorList>
    </citation>
    <scope>NUCLEOTIDE SEQUENCE [LARGE SCALE GENOMIC DNA]</scope>
    <source>
        <strain evidence="4 5">BEG34</strain>
    </source>
</reference>
<keyword evidence="2 4" id="KW-0378">Hydrolase</keyword>
<evidence type="ECO:0000259" key="3">
    <source>
        <dbReference type="Pfam" id="PF02230"/>
    </source>
</evidence>
<dbReference type="Pfam" id="PF02230">
    <property type="entry name" value="Abhydrolase_2"/>
    <property type="match status" value="1"/>
</dbReference>
<dbReference type="EC" id="3.1.1.1" evidence="4"/>
<dbReference type="PANTHER" id="PTHR10655:SF17">
    <property type="entry name" value="LYSOPHOSPHOLIPASE-LIKE PROTEIN 1"/>
    <property type="match status" value="1"/>
</dbReference>
<keyword evidence="5" id="KW-1185">Reference proteome</keyword>
<dbReference type="OrthoDB" id="9801763at2"/>
<comment type="caution">
    <text evidence="4">The sequence shown here is derived from an EMBL/GenBank/DDBJ whole genome shotgun (WGS) entry which is preliminary data.</text>
</comment>
<dbReference type="EC" id="3.1.2.-" evidence="4"/>
<dbReference type="STRING" id="1070319.CAGGBEG34_40010"/>
<gene>
    <name evidence="4" type="primary">LyplaI</name>
    <name evidence="4" type="ORF">CAGGBEG34_40010</name>
</gene>
<dbReference type="eggNOG" id="COG0400">
    <property type="taxonomic scope" value="Bacteria"/>
</dbReference>
<feature type="domain" description="Phospholipase/carboxylesterase/thioesterase" evidence="3">
    <location>
        <begin position="15"/>
        <end position="221"/>
    </location>
</feature>
<dbReference type="InterPro" id="IPR050565">
    <property type="entry name" value="LYPA1-2/EST-like"/>
</dbReference>
<evidence type="ECO:0000313" key="4">
    <source>
        <dbReference type="EMBL" id="CCD30165.1"/>
    </source>
</evidence>
<protein>
    <submittedName>
        <fullName evidence="4">Acyl-protein thioesterase 1 (Carboxylesterase)</fullName>
        <ecNumber evidence="4">3.1.1.1</ecNumber>
        <ecNumber evidence="4">3.1.2.-</ecNumber>
    </submittedName>
</protein>
<proteinExistence type="inferred from homology"/>
<comment type="similarity">
    <text evidence="1">Belongs to the AB hydrolase superfamily. AB hydrolase 2 family.</text>
</comment>
<dbReference type="EMBL" id="CAFB01000069">
    <property type="protein sequence ID" value="CCD30165.1"/>
    <property type="molecule type" value="Genomic_DNA"/>
</dbReference>
<dbReference type="AlphaFoldDB" id="G2JBL1"/>